<dbReference type="RefSeq" id="WP_061971968.1">
    <property type="nucleotide sequence ID" value="NZ_FMAV01000002.1"/>
</dbReference>
<keyword evidence="2 5" id="KW-0812">Transmembrane</keyword>
<evidence type="ECO:0000256" key="1">
    <source>
        <dbReference type="ARBA" id="ARBA00004141"/>
    </source>
</evidence>
<keyword evidence="4 5" id="KW-0472">Membrane</keyword>
<dbReference type="Pfam" id="PF09685">
    <property type="entry name" value="MamF_MmsF"/>
    <property type="match status" value="1"/>
</dbReference>
<dbReference type="Proteomes" id="UP000054099">
    <property type="component" value="Unassembled WGS sequence"/>
</dbReference>
<evidence type="ECO:0000256" key="3">
    <source>
        <dbReference type="ARBA" id="ARBA00022989"/>
    </source>
</evidence>
<gene>
    <name evidence="6" type="ORF">AS030_11350</name>
</gene>
<proteinExistence type="predicted"/>
<feature type="transmembrane region" description="Helical" evidence="5">
    <location>
        <begin position="69"/>
        <end position="92"/>
    </location>
</feature>
<evidence type="ECO:0000256" key="2">
    <source>
        <dbReference type="ARBA" id="ARBA00022692"/>
    </source>
</evidence>
<evidence type="ECO:0000313" key="7">
    <source>
        <dbReference type="Proteomes" id="UP000054099"/>
    </source>
</evidence>
<evidence type="ECO:0000313" key="6">
    <source>
        <dbReference type="EMBL" id="KSU83172.1"/>
    </source>
</evidence>
<accession>A0A0V8J8C8</accession>
<comment type="caution">
    <text evidence="6">The sequence shown here is derived from an EMBL/GenBank/DDBJ whole genome shotgun (WGS) entry which is preliminary data.</text>
</comment>
<evidence type="ECO:0008006" key="8">
    <source>
        <dbReference type="Google" id="ProtNLM"/>
    </source>
</evidence>
<sequence>MSTNLNRILSSLCYFSMFFAPFLFPVVIYLAVQDQEVMRHAKRSFLSHLFPVIAIPLSIIIVAETEFSITSIVVCAILFGLSSLVIMVWNIVQGIKTLKA</sequence>
<feature type="transmembrane region" description="Helical" evidence="5">
    <location>
        <begin position="44"/>
        <end position="63"/>
    </location>
</feature>
<reference evidence="6 7" key="1">
    <citation type="journal article" date="2014" name="Antonie Van Leeuwenhoek">
        <title>Fictibacillus enclensis sp. nov., isolated from marine sediment.</title>
        <authorList>
            <person name="Dastager S.G."/>
            <person name="Mawlankar R."/>
            <person name="Srinivasan K."/>
            <person name="Tang S.K."/>
            <person name="Lee J.C."/>
            <person name="Ramana V.V."/>
            <person name="Shouche Y.S."/>
        </authorList>
    </citation>
    <scope>NUCLEOTIDE SEQUENCE [LARGE SCALE GENOMIC DNA]</scope>
    <source>
        <strain evidence="6 7">NIO-1003</strain>
    </source>
</reference>
<dbReference type="OrthoDB" id="2328241at2"/>
<comment type="subcellular location">
    <subcellularLocation>
        <location evidence="1">Membrane</location>
        <topology evidence="1">Multi-pass membrane protein</topology>
    </subcellularLocation>
</comment>
<keyword evidence="3 5" id="KW-1133">Transmembrane helix</keyword>
<keyword evidence="7" id="KW-1185">Reference proteome</keyword>
<name>A0A0V8J8C8_9BACL</name>
<protein>
    <recommendedName>
        <fullName evidence="8">DUF4870 domain-containing protein</fullName>
    </recommendedName>
</protein>
<feature type="transmembrane region" description="Helical" evidence="5">
    <location>
        <begin position="12"/>
        <end position="32"/>
    </location>
</feature>
<organism evidence="6 7">
    <name type="scientific">Fictibacillus enclensis</name>
    <dbReference type="NCBI Taxonomy" id="1017270"/>
    <lineage>
        <taxon>Bacteria</taxon>
        <taxon>Bacillati</taxon>
        <taxon>Bacillota</taxon>
        <taxon>Bacilli</taxon>
        <taxon>Bacillales</taxon>
        <taxon>Fictibacillaceae</taxon>
        <taxon>Fictibacillus</taxon>
    </lineage>
</organism>
<dbReference type="AlphaFoldDB" id="A0A0V8J8C8"/>
<dbReference type="EMBL" id="LNQN01000002">
    <property type="protein sequence ID" value="KSU83172.1"/>
    <property type="molecule type" value="Genomic_DNA"/>
</dbReference>
<evidence type="ECO:0000256" key="4">
    <source>
        <dbReference type="ARBA" id="ARBA00023136"/>
    </source>
</evidence>
<evidence type="ECO:0000256" key="5">
    <source>
        <dbReference type="SAM" id="Phobius"/>
    </source>
</evidence>
<dbReference type="InterPro" id="IPR019109">
    <property type="entry name" value="MamF_MmsF"/>
</dbReference>